<dbReference type="EMBL" id="CAFZ01001139">
    <property type="protein sequence ID" value="CCA76955.1"/>
    <property type="molecule type" value="Genomic_DNA"/>
</dbReference>
<accession>G4U062</accession>
<reference evidence="2 3" key="1">
    <citation type="journal article" date="2011" name="PLoS Pathog.">
        <title>Endophytic Life Strategies Decoded by Genome and Transcriptome Analyses of the Mutualistic Root Symbiont Piriformospora indica.</title>
        <authorList>
            <person name="Zuccaro A."/>
            <person name="Lahrmann U."/>
            <person name="Guldener U."/>
            <person name="Langen G."/>
            <person name="Pfiffi S."/>
            <person name="Biedenkopf D."/>
            <person name="Wong P."/>
            <person name="Samans B."/>
            <person name="Grimm C."/>
            <person name="Basiewicz M."/>
            <person name="Murat C."/>
            <person name="Martin F."/>
            <person name="Kogel K.H."/>
        </authorList>
    </citation>
    <scope>NUCLEOTIDE SEQUENCE [LARGE SCALE GENOMIC DNA]</scope>
    <source>
        <strain evidence="2 3">DSM 11827</strain>
    </source>
</reference>
<dbReference type="Proteomes" id="UP000007148">
    <property type="component" value="Unassembled WGS sequence"/>
</dbReference>
<keyword evidence="3" id="KW-1185">Reference proteome</keyword>
<evidence type="ECO:0000256" key="1">
    <source>
        <dbReference type="SAM" id="MobiDB-lite"/>
    </source>
</evidence>
<dbReference type="HOGENOM" id="CLU_750302_0_0_1"/>
<sequence length="369" mass="41374">MERVEHQCDEIGIKFEDYFQPEGLTNPIDKSGLLGKAEARYYSDILREPEYLSLAYYKTAKETVLTLCSPSLCIQTTALPPPSVNTSCALSFATLSQAKCYCSNASWNVSIVARLRDPNSCVQTTPRSHMLLNTDRLPMVIMEIPSVTGGGDEYKMMLQAGALLRMAHHLRYDEFIVTAIYISNDFIATRCLFCLSDPNSVKTQSPNLSKEAGLLMVETVKEKKFSEMRGSSGSSDQADEDDETSSSYQRMNTEGGRVNELVIDARYTLAWHHLPQDGKDIFELFFPFPDNVREATRRDGLSVIIKRIKHSSEIDILKYLGSGGGGSNHIIELLDMHKIDAQWLIVMPKHIRLCEFSHVLSASATVYSF</sequence>
<gene>
    <name evidence="2" type="ORF">PIIN_10938</name>
</gene>
<dbReference type="AlphaFoldDB" id="G4U062"/>
<evidence type="ECO:0000313" key="3">
    <source>
        <dbReference type="Proteomes" id="UP000007148"/>
    </source>
</evidence>
<dbReference type="OrthoDB" id="4062651at2759"/>
<protein>
    <submittedName>
        <fullName evidence="2">Uncharacterized protein</fullName>
    </submittedName>
</protein>
<feature type="region of interest" description="Disordered" evidence="1">
    <location>
        <begin position="225"/>
        <end position="251"/>
    </location>
</feature>
<proteinExistence type="predicted"/>
<evidence type="ECO:0000313" key="2">
    <source>
        <dbReference type="EMBL" id="CCA76955.1"/>
    </source>
</evidence>
<dbReference type="InParanoid" id="G4U062"/>
<name>G4U062_SERID</name>
<organism evidence="2 3">
    <name type="scientific">Serendipita indica (strain DSM 11827)</name>
    <name type="common">Root endophyte fungus</name>
    <name type="synonym">Piriformospora indica</name>
    <dbReference type="NCBI Taxonomy" id="1109443"/>
    <lineage>
        <taxon>Eukaryota</taxon>
        <taxon>Fungi</taxon>
        <taxon>Dikarya</taxon>
        <taxon>Basidiomycota</taxon>
        <taxon>Agaricomycotina</taxon>
        <taxon>Agaricomycetes</taxon>
        <taxon>Sebacinales</taxon>
        <taxon>Serendipitaceae</taxon>
        <taxon>Serendipita</taxon>
    </lineage>
</organism>
<comment type="caution">
    <text evidence="2">The sequence shown here is derived from an EMBL/GenBank/DDBJ whole genome shotgun (WGS) entry which is preliminary data.</text>
</comment>